<evidence type="ECO:0000313" key="1">
    <source>
        <dbReference type="EMBL" id="MPC68967.1"/>
    </source>
</evidence>
<sequence length="72" mass="7640">MPALGSEGSPSARARILSTVRVKAGLPHSRQRFPSGRRNEHHLATIRTVVGGSRCVGAAARDARREVLAGEP</sequence>
<organism evidence="1 2">
    <name type="scientific">Portunus trituberculatus</name>
    <name type="common">Swimming crab</name>
    <name type="synonym">Neptunus trituberculatus</name>
    <dbReference type="NCBI Taxonomy" id="210409"/>
    <lineage>
        <taxon>Eukaryota</taxon>
        <taxon>Metazoa</taxon>
        <taxon>Ecdysozoa</taxon>
        <taxon>Arthropoda</taxon>
        <taxon>Crustacea</taxon>
        <taxon>Multicrustacea</taxon>
        <taxon>Malacostraca</taxon>
        <taxon>Eumalacostraca</taxon>
        <taxon>Eucarida</taxon>
        <taxon>Decapoda</taxon>
        <taxon>Pleocyemata</taxon>
        <taxon>Brachyura</taxon>
        <taxon>Eubrachyura</taxon>
        <taxon>Portunoidea</taxon>
        <taxon>Portunidae</taxon>
        <taxon>Portuninae</taxon>
        <taxon>Portunus</taxon>
    </lineage>
</organism>
<proteinExistence type="predicted"/>
<dbReference type="AlphaFoldDB" id="A0A5B7HI96"/>
<comment type="caution">
    <text evidence="1">The sequence shown here is derived from an EMBL/GenBank/DDBJ whole genome shotgun (WGS) entry which is preliminary data.</text>
</comment>
<gene>
    <name evidence="1" type="ORF">E2C01_063180</name>
</gene>
<keyword evidence="2" id="KW-1185">Reference proteome</keyword>
<evidence type="ECO:0000313" key="2">
    <source>
        <dbReference type="Proteomes" id="UP000324222"/>
    </source>
</evidence>
<dbReference type="Proteomes" id="UP000324222">
    <property type="component" value="Unassembled WGS sequence"/>
</dbReference>
<accession>A0A5B7HI96</accession>
<dbReference type="EMBL" id="VSRR010028683">
    <property type="protein sequence ID" value="MPC68967.1"/>
    <property type="molecule type" value="Genomic_DNA"/>
</dbReference>
<reference evidence="1 2" key="1">
    <citation type="submission" date="2019-05" db="EMBL/GenBank/DDBJ databases">
        <title>Another draft genome of Portunus trituberculatus and its Hox gene families provides insights of decapod evolution.</title>
        <authorList>
            <person name="Jeong J.-H."/>
            <person name="Song I."/>
            <person name="Kim S."/>
            <person name="Choi T."/>
            <person name="Kim D."/>
            <person name="Ryu S."/>
            <person name="Kim W."/>
        </authorList>
    </citation>
    <scope>NUCLEOTIDE SEQUENCE [LARGE SCALE GENOMIC DNA]</scope>
    <source>
        <tissue evidence="1">Muscle</tissue>
    </source>
</reference>
<name>A0A5B7HI96_PORTR</name>
<protein>
    <submittedName>
        <fullName evidence="1">Uncharacterized protein</fullName>
    </submittedName>
</protein>